<dbReference type="RefSeq" id="XP_052948897.1">
    <property type="nucleotide sequence ID" value="XM_053087761.1"/>
</dbReference>
<feature type="domain" description="F-box" evidence="2">
    <location>
        <begin position="689"/>
        <end position="734"/>
    </location>
</feature>
<feature type="region of interest" description="Disordered" evidence="1">
    <location>
        <begin position="1"/>
        <end position="22"/>
    </location>
</feature>
<dbReference type="Proteomes" id="UP001164286">
    <property type="component" value="Unassembled WGS sequence"/>
</dbReference>
<dbReference type="EMBL" id="JAKWFO010000001">
    <property type="protein sequence ID" value="KAI9639120.1"/>
    <property type="molecule type" value="Genomic_DNA"/>
</dbReference>
<dbReference type="GeneID" id="77726966"/>
<feature type="domain" description="F-box" evidence="2">
    <location>
        <begin position="47"/>
        <end position="92"/>
    </location>
</feature>
<proteinExistence type="predicted"/>
<evidence type="ECO:0000313" key="4">
    <source>
        <dbReference type="Proteomes" id="UP001164286"/>
    </source>
</evidence>
<dbReference type="AlphaFoldDB" id="A0AA38LX18"/>
<gene>
    <name evidence="3" type="ORF">MKK02DRAFT_29247</name>
</gene>
<keyword evidence="4" id="KW-1185">Reference proteome</keyword>
<dbReference type="InterPro" id="IPR032675">
    <property type="entry name" value="LRR_dom_sf"/>
</dbReference>
<dbReference type="Gene3D" id="3.80.10.10">
    <property type="entry name" value="Ribonuclease Inhibitor"/>
    <property type="match status" value="1"/>
</dbReference>
<name>A0AA38LX18_9TREE</name>
<reference evidence="3" key="1">
    <citation type="journal article" date="2022" name="G3 (Bethesda)">
        <title>High quality genome of the basidiomycete yeast Dioszegia hungarica PDD-24b-2 isolated from cloud water.</title>
        <authorList>
            <person name="Jarrige D."/>
            <person name="Haridas S."/>
            <person name="Bleykasten-Grosshans C."/>
            <person name="Joly M."/>
            <person name="Nadalig T."/>
            <person name="Sancelme M."/>
            <person name="Vuilleumier S."/>
            <person name="Grigoriev I.V."/>
            <person name="Amato P."/>
            <person name="Bringel F."/>
        </authorList>
    </citation>
    <scope>NUCLEOTIDE SEQUENCE</scope>
    <source>
        <strain evidence="3">PDD-24b-2</strain>
    </source>
</reference>
<accession>A0AA38LX18</accession>
<dbReference type="SUPFAM" id="SSF52047">
    <property type="entry name" value="RNI-like"/>
    <property type="match status" value="1"/>
</dbReference>
<evidence type="ECO:0000259" key="2">
    <source>
        <dbReference type="PROSITE" id="PS50181"/>
    </source>
</evidence>
<dbReference type="PROSITE" id="PS50181">
    <property type="entry name" value="FBOX"/>
    <property type="match status" value="2"/>
</dbReference>
<comment type="caution">
    <text evidence="3">The sequence shown here is derived from an EMBL/GenBank/DDBJ whole genome shotgun (WGS) entry which is preliminary data.</text>
</comment>
<protein>
    <recommendedName>
        <fullName evidence="2">F-box domain-containing protein</fullName>
    </recommendedName>
</protein>
<feature type="region of interest" description="Disordered" evidence="1">
    <location>
        <begin position="672"/>
        <end position="691"/>
    </location>
</feature>
<evidence type="ECO:0000256" key="1">
    <source>
        <dbReference type="SAM" id="MobiDB-lite"/>
    </source>
</evidence>
<evidence type="ECO:0000313" key="3">
    <source>
        <dbReference type="EMBL" id="KAI9639120.1"/>
    </source>
</evidence>
<organism evidence="3 4">
    <name type="scientific">Dioszegia hungarica</name>
    <dbReference type="NCBI Taxonomy" id="4972"/>
    <lineage>
        <taxon>Eukaryota</taxon>
        <taxon>Fungi</taxon>
        <taxon>Dikarya</taxon>
        <taxon>Basidiomycota</taxon>
        <taxon>Agaricomycotina</taxon>
        <taxon>Tremellomycetes</taxon>
        <taxon>Tremellales</taxon>
        <taxon>Bulleribasidiaceae</taxon>
        <taxon>Dioszegia</taxon>
    </lineage>
</organism>
<dbReference type="InterPro" id="IPR001810">
    <property type="entry name" value="F-box_dom"/>
</dbReference>
<sequence length="1250" mass="141019">MKRSRSCPPLPSLLAHSDLTSPPPPATVLPAFPGNNAQLTLHSHTPPATFSTLPVELINCIGDFLGKRSITNLSRSSLTTYRIFESNLWRNLNLFLNINHGRQPFTGKDSRWFCRYEMDLRRHILAMKGMMNDIRSEGNRHRYSLIKSIRVAPLVQIVDVVVQLLVDVSANLEHLEVLYADLYKLPNPLSGESFETRFLQRYAESLGQFSQYIAANGYSTNYHGPNPTGTHSPTLIPMTLNWKSIPPAMLVGLSFPALTSVRFGWDAIVHPETIIALLQIAPSLHRLAFCIDNNHSPIDRTEHPEWQHFSRLRKMNTTLHTLSIEAHCDDEDRELVKSISNILEFSPLLQQLNLRLKWWENWEGAHTRIVPLIGKLSYLLDLSWQDEFFHMHGSQLGAPDSASLRRLLLPHADFKLPDDTVPTSSALEVLVLTRTWGARGSDDLVFQPAPATILPLDASFAQWIRACPRLRVVNYICDPPHREDATLFDRLDNAEAAGDVTARVYSMRHGDYEVLHAQIQLQPIDNKRRNRTTRQRVLCYTGGDRLMADFDTVEAQYPPEWQDYSDFEGEAVPMRVMRGMREAEGLNEEGWKARGVEVGAAAWGVLEAWRAAGSPADPDWIQQPPPDSADHKAYQFRRTDFEFATQRVKNSRSRSRPSFSQLYFTFDSYDHTRNTSAPSPSHSPESPHPAKLMSLPQELLKAIALELDTASALALALGCKELYPIAEHGIWQELLLQAVSPCPGHDHWADTQRCKYCSDRRENRLLRGQLGGKVDGILKKGSEARWAMVRSIVMSPRPGSVYDLTHLLRHVSPYLRSLVVTAPPESDDQAYEARESIDVRLLEYSRELEARNVQLSFPYLTNIKIGLNTVQFAEFVDVLRNIAPNLTSLDFAIEACRDAKVGLHSSNLGFPDPNLHFTHLRRLHIHYCSYEDFGVHDPFRYIKGLIGDSPELQVLYLAYGGEMQCLDSSIFRYIHGLDKLRELFLADEFRHVPSREGIRGSLVDSDMEESDGEEEAQNMQKGKISLPQSLKKLVMPYGSWLHSTKYNPHLPCAPGLTSLCLLNHNWSYAGPIVLSSDLAAQRINPGFTRWLRAAPALDTIRVTCAATFHAAAKNTDVHSLSGIDLDSPTGTVWSYRHRGQEVLHLRLQAADVEVTVYAGSAKASPPPTHHIRILHTTKSNSYLDRVDLLVDTHDLVWVDYTSYDGSAVPLAVLEGMRKAEGVCEEAWQKRGVEVGEAAWQVLLDWQEESA</sequence>